<dbReference type="InterPro" id="IPR014550">
    <property type="entry name" value="UCP028704_OpgC"/>
</dbReference>
<feature type="transmembrane region" description="Helical" evidence="2">
    <location>
        <begin position="78"/>
        <end position="103"/>
    </location>
</feature>
<feature type="transmembrane region" description="Helical" evidence="2">
    <location>
        <begin position="35"/>
        <end position="57"/>
    </location>
</feature>
<proteinExistence type="predicted"/>
<evidence type="ECO:0000313" key="4">
    <source>
        <dbReference type="EMBL" id="WFP26646.1"/>
    </source>
</evidence>
<dbReference type="PANTHER" id="PTHR38592">
    <property type="entry name" value="BLL4819 PROTEIN"/>
    <property type="match status" value="1"/>
</dbReference>
<dbReference type="Pfam" id="PF10129">
    <property type="entry name" value="OpgC_C"/>
    <property type="match status" value="1"/>
</dbReference>
<feature type="transmembrane region" description="Helical" evidence="2">
    <location>
        <begin position="257"/>
        <end position="278"/>
    </location>
</feature>
<dbReference type="Proteomes" id="UP001213504">
    <property type="component" value="Chromosome"/>
</dbReference>
<gene>
    <name evidence="4" type="primary">opgC</name>
    <name evidence="3" type="ORF">L2299_21765</name>
    <name evidence="4" type="ORF">P9A14_09215</name>
</gene>
<dbReference type="EMBL" id="JAKJLQ010000028">
    <property type="protein sequence ID" value="MDF6103671.1"/>
    <property type="molecule type" value="Genomic_DNA"/>
</dbReference>
<reference evidence="3" key="1">
    <citation type="journal article" date="2022" name="Data Brief">
        <title>Draft genome sequence data of Gordonia hongkongensis strain EUFUS-Z928 isolated from the octocoral Eunicea fusca.</title>
        <authorList>
            <person name="Sanchez-Suarez J."/>
            <person name="Diaz L."/>
            <person name="Melo-Bolivar J."/>
            <person name="Villamil L."/>
        </authorList>
    </citation>
    <scope>NUCLEOTIDE SEQUENCE</scope>
    <source>
        <strain evidence="3">EUFUS-Z928</strain>
    </source>
</reference>
<evidence type="ECO:0000313" key="3">
    <source>
        <dbReference type="EMBL" id="MDF6103671.1"/>
    </source>
</evidence>
<feature type="transmembrane region" description="Helical" evidence="2">
    <location>
        <begin position="123"/>
        <end position="145"/>
    </location>
</feature>
<accession>A0AAX3TBH0</accession>
<name>A0AAX3TBH0_9ACTN</name>
<dbReference type="Proteomes" id="UP001152308">
    <property type="component" value="Unassembled WGS sequence"/>
</dbReference>
<feature type="transmembrane region" description="Helical" evidence="2">
    <location>
        <begin position="299"/>
        <end position="316"/>
    </location>
</feature>
<feature type="transmembrane region" description="Helical" evidence="2">
    <location>
        <begin position="218"/>
        <end position="237"/>
    </location>
</feature>
<reference evidence="3" key="2">
    <citation type="submission" date="2022-01" db="EMBL/GenBank/DDBJ databases">
        <authorList>
            <person name="Sanchez-Suarez J."/>
            <person name="Villamil L."/>
            <person name="Diaz L.E."/>
        </authorList>
    </citation>
    <scope>NUCLEOTIDE SEQUENCE</scope>
    <source>
        <strain evidence="3">EUFUS-Z928</strain>
    </source>
</reference>
<feature type="transmembrane region" description="Helical" evidence="2">
    <location>
        <begin position="152"/>
        <end position="169"/>
    </location>
</feature>
<keyword evidence="5" id="KW-1185">Reference proteome</keyword>
<protein>
    <submittedName>
        <fullName evidence="4">OpgC domain-containing protein</fullName>
    </submittedName>
</protein>
<dbReference type="RefSeq" id="WP_159370595.1">
    <property type="nucleotide sequence ID" value="NZ_CP121270.1"/>
</dbReference>
<feature type="region of interest" description="Disordered" evidence="1">
    <location>
        <begin position="370"/>
        <end position="433"/>
    </location>
</feature>
<dbReference type="PANTHER" id="PTHR38592:SF3">
    <property type="entry name" value="BLL4819 PROTEIN"/>
    <property type="match status" value="1"/>
</dbReference>
<keyword evidence="2" id="KW-0472">Membrane</keyword>
<evidence type="ECO:0000256" key="2">
    <source>
        <dbReference type="SAM" id="Phobius"/>
    </source>
</evidence>
<evidence type="ECO:0000313" key="5">
    <source>
        <dbReference type="Proteomes" id="UP001152308"/>
    </source>
</evidence>
<evidence type="ECO:0000313" key="6">
    <source>
        <dbReference type="Proteomes" id="UP001213504"/>
    </source>
</evidence>
<dbReference type="AlphaFoldDB" id="A0AAX3TBH0"/>
<dbReference type="EMBL" id="CP121270">
    <property type="protein sequence ID" value="WFP26646.1"/>
    <property type="molecule type" value="Genomic_DNA"/>
</dbReference>
<reference evidence="4" key="3">
    <citation type="submission" date="2023-04" db="EMBL/GenBank/DDBJ databases">
        <title>Complete genome sequence of a phthalic acid esters degrading bacterial strain.</title>
        <authorList>
            <person name="Weng L."/>
            <person name="Jia Y."/>
            <person name="Ren L."/>
        </authorList>
    </citation>
    <scope>NUCLEOTIDE SEQUENCE</scope>
    <source>
        <strain evidence="4">RL-LY01</strain>
    </source>
</reference>
<keyword evidence="2" id="KW-1133">Transmembrane helix</keyword>
<feature type="transmembrane region" description="Helical" evidence="2">
    <location>
        <begin position="322"/>
        <end position="339"/>
    </location>
</feature>
<sequence length="433" mass="48058">MKRDLAIDATRGVAIWSMITAHFAHESVLATPTHAFPYVDGMSAFVMLSGVVLGLVYQRWVARHGLAFAYKRLAKRIVVLYLCQLAIALVAVAAALAGHRWLTLLLPVDGWGDGLRLALTMDYLPSGGNILLLYMVLLISAFGLFSLLRQGWWRWVLAGSIALYLISLVHSPDWFYLSAYQAAPHIQNVAGWQIMFVPALVIGWNWSQWRVPEFVDRWIIAIVAVALAVALFFHFGIDYGPWAHLEPAVADKLDFRPARAIGAYLAIPAVYGIFRLLLRWWHHDWLRPLVMAGTRSLDSYVIQAIALVVVPIHIAHRPWNTVTMDAVALLVFAACWGWAEFRYFAHVDKLHKLPLRMVRLVRPHRPDIVLGPEPGVPTPESSDVTREPGPVVDDLPGVDRTGTAGDGPERDGPVRAGTAPAGTRATEPMGVHP</sequence>
<organism evidence="4 6">
    <name type="scientific">Gordonia hongkongensis</name>
    <dbReference type="NCBI Taxonomy" id="1701090"/>
    <lineage>
        <taxon>Bacteria</taxon>
        <taxon>Bacillati</taxon>
        <taxon>Actinomycetota</taxon>
        <taxon>Actinomycetes</taxon>
        <taxon>Mycobacteriales</taxon>
        <taxon>Gordoniaceae</taxon>
        <taxon>Gordonia</taxon>
    </lineage>
</organism>
<feature type="compositionally biased region" description="Low complexity" evidence="1">
    <location>
        <begin position="415"/>
        <end position="426"/>
    </location>
</feature>
<keyword evidence="2" id="KW-0812">Transmembrane</keyword>
<feature type="transmembrane region" description="Helical" evidence="2">
    <location>
        <begin position="189"/>
        <end position="206"/>
    </location>
</feature>
<evidence type="ECO:0000256" key="1">
    <source>
        <dbReference type="SAM" id="MobiDB-lite"/>
    </source>
</evidence>